<dbReference type="InterPro" id="IPR018378">
    <property type="entry name" value="C-type_lectin_CS"/>
</dbReference>
<dbReference type="Ensembl" id="ENSPLAT00000030289.1">
    <property type="protein sequence ID" value="ENSPLAP00000014281.1"/>
    <property type="gene ID" value="ENSPLAG00000017934.1"/>
</dbReference>
<evidence type="ECO:0000313" key="4">
    <source>
        <dbReference type="Proteomes" id="UP000261500"/>
    </source>
</evidence>
<dbReference type="PANTHER" id="PTHR45784:SF3">
    <property type="entry name" value="C-TYPE LECTIN DOMAIN FAMILY 4 MEMBER K-LIKE-RELATED"/>
    <property type="match status" value="1"/>
</dbReference>
<dbReference type="CDD" id="cd00037">
    <property type="entry name" value="CLECT"/>
    <property type="match status" value="1"/>
</dbReference>
<name>A0A3B3UNH8_9TELE</name>
<keyword evidence="1" id="KW-1015">Disulfide bond</keyword>
<sequence>MEALLFITAAAGKINLCLRLSGVVSSPSSHEYRFVYEPMTWADAQSYCRRMNSDLATIATMEDVETLNKMAVMNNMVYTSYRTKVWTGLYRDGWKWSAGSRFSFSYWKSTEPNNNNGNEKCVLATFDALGKWEDWRCDVEKAFICSKFKPDKCNGWYK</sequence>
<dbReference type="Pfam" id="PF00059">
    <property type="entry name" value="Lectin_C"/>
    <property type="match status" value="1"/>
</dbReference>
<dbReference type="AlphaFoldDB" id="A0A3B3UNH8"/>
<dbReference type="SUPFAM" id="SSF56436">
    <property type="entry name" value="C-type lectin-like"/>
    <property type="match status" value="1"/>
</dbReference>
<dbReference type="GeneTree" id="ENSGT00940000163911"/>
<reference evidence="3" key="1">
    <citation type="submission" date="2025-08" db="UniProtKB">
        <authorList>
            <consortium name="Ensembl"/>
        </authorList>
    </citation>
    <scope>IDENTIFICATION</scope>
</reference>
<keyword evidence="4" id="KW-1185">Reference proteome</keyword>
<protein>
    <recommendedName>
        <fullName evidence="2">C-type lectin domain-containing protein</fullName>
    </recommendedName>
</protein>
<accession>A0A3B3UNH8</accession>
<evidence type="ECO:0000256" key="1">
    <source>
        <dbReference type="ARBA" id="ARBA00023157"/>
    </source>
</evidence>
<dbReference type="InterPro" id="IPR016187">
    <property type="entry name" value="CTDL_fold"/>
</dbReference>
<dbReference type="Gene3D" id="3.10.100.10">
    <property type="entry name" value="Mannose-Binding Protein A, subunit A"/>
    <property type="match status" value="1"/>
</dbReference>
<dbReference type="STRING" id="48699.ENSPLAP00000014281"/>
<dbReference type="PANTHER" id="PTHR45784">
    <property type="entry name" value="C-TYPE LECTIN DOMAIN FAMILY 20 MEMBER A-RELATED"/>
    <property type="match status" value="1"/>
</dbReference>
<dbReference type="Proteomes" id="UP000261500">
    <property type="component" value="Unplaced"/>
</dbReference>
<feature type="domain" description="C-type lectin" evidence="2">
    <location>
        <begin position="27"/>
        <end position="146"/>
    </location>
</feature>
<evidence type="ECO:0000259" key="2">
    <source>
        <dbReference type="PROSITE" id="PS50041"/>
    </source>
</evidence>
<dbReference type="SMART" id="SM00034">
    <property type="entry name" value="CLECT"/>
    <property type="match status" value="1"/>
</dbReference>
<organism evidence="3 4">
    <name type="scientific">Poecilia latipinna</name>
    <name type="common">sailfin molly</name>
    <dbReference type="NCBI Taxonomy" id="48699"/>
    <lineage>
        <taxon>Eukaryota</taxon>
        <taxon>Metazoa</taxon>
        <taxon>Chordata</taxon>
        <taxon>Craniata</taxon>
        <taxon>Vertebrata</taxon>
        <taxon>Euteleostomi</taxon>
        <taxon>Actinopterygii</taxon>
        <taxon>Neopterygii</taxon>
        <taxon>Teleostei</taxon>
        <taxon>Neoteleostei</taxon>
        <taxon>Acanthomorphata</taxon>
        <taxon>Ovalentaria</taxon>
        <taxon>Atherinomorphae</taxon>
        <taxon>Cyprinodontiformes</taxon>
        <taxon>Poeciliidae</taxon>
        <taxon>Poeciliinae</taxon>
        <taxon>Poecilia</taxon>
    </lineage>
</organism>
<dbReference type="PROSITE" id="PS50041">
    <property type="entry name" value="C_TYPE_LECTIN_2"/>
    <property type="match status" value="1"/>
</dbReference>
<dbReference type="PROSITE" id="PS00615">
    <property type="entry name" value="C_TYPE_LECTIN_1"/>
    <property type="match status" value="1"/>
</dbReference>
<reference evidence="3" key="2">
    <citation type="submission" date="2025-09" db="UniProtKB">
        <authorList>
            <consortium name="Ensembl"/>
        </authorList>
    </citation>
    <scope>IDENTIFICATION</scope>
</reference>
<proteinExistence type="predicted"/>
<dbReference type="InterPro" id="IPR001304">
    <property type="entry name" value="C-type_lectin-like"/>
</dbReference>
<dbReference type="InterPro" id="IPR016186">
    <property type="entry name" value="C-type_lectin-like/link_sf"/>
</dbReference>
<evidence type="ECO:0000313" key="3">
    <source>
        <dbReference type="Ensembl" id="ENSPLAP00000014281.1"/>
    </source>
</evidence>